<dbReference type="RefSeq" id="WP_377488931.1">
    <property type="nucleotide sequence ID" value="NZ_JBHMDO010000003.1"/>
</dbReference>
<keyword evidence="2" id="KW-1185">Reference proteome</keyword>
<reference evidence="1 2" key="1">
    <citation type="submission" date="2024-09" db="EMBL/GenBank/DDBJ databases">
        <authorList>
            <person name="Sun Q."/>
            <person name="Mori K."/>
        </authorList>
    </citation>
    <scope>NUCLEOTIDE SEQUENCE [LARGE SCALE GENOMIC DNA]</scope>
    <source>
        <strain evidence="1 2">TISTR 2452</strain>
    </source>
</reference>
<dbReference type="SUPFAM" id="SSF46785">
    <property type="entry name" value="Winged helix' DNA-binding domain"/>
    <property type="match status" value="1"/>
</dbReference>
<dbReference type="Gene3D" id="1.10.10.10">
    <property type="entry name" value="Winged helix-like DNA-binding domain superfamily/Winged helix DNA-binding domain"/>
    <property type="match status" value="1"/>
</dbReference>
<dbReference type="PANTHER" id="PTHR33202">
    <property type="entry name" value="ZINC UPTAKE REGULATION PROTEIN"/>
    <property type="match status" value="1"/>
</dbReference>
<dbReference type="Pfam" id="PF01475">
    <property type="entry name" value="FUR"/>
    <property type="match status" value="1"/>
</dbReference>
<proteinExistence type="predicted"/>
<organism evidence="1 2">
    <name type="scientific">Paenibacillus aurantiacus</name>
    <dbReference type="NCBI Taxonomy" id="1936118"/>
    <lineage>
        <taxon>Bacteria</taxon>
        <taxon>Bacillati</taxon>
        <taxon>Bacillota</taxon>
        <taxon>Bacilli</taxon>
        <taxon>Bacillales</taxon>
        <taxon>Paenibacillaceae</taxon>
        <taxon>Paenibacillus</taxon>
    </lineage>
</organism>
<name>A0ABV5KHD9_9BACL</name>
<dbReference type="EMBL" id="JBHMDO010000003">
    <property type="protein sequence ID" value="MFB9324650.1"/>
    <property type="molecule type" value="Genomic_DNA"/>
</dbReference>
<dbReference type="Proteomes" id="UP001589747">
    <property type="component" value="Unassembled WGS sequence"/>
</dbReference>
<dbReference type="InterPro" id="IPR036390">
    <property type="entry name" value="WH_DNA-bd_sf"/>
</dbReference>
<evidence type="ECO:0000313" key="1">
    <source>
        <dbReference type="EMBL" id="MFB9324650.1"/>
    </source>
</evidence>
<sequence length="154" mass="17309">MMEIAERLDQITRVMETRGYRLTKQRAVTVEILLREKGALTAEEVFDLVRRQYPPIGMATVYRTLELLGELGIVYKIVASDRSVRFACQHDRSGHAKPCLICSECGQSSELNGHALGELESLVQRVFGCNLVDDAIYFTGKACLRTDCHNRSVS</sequence>
<comment type="caution">
    <text evidence="1">The sequence shown here is derived from an EMBL/GenBank/DDBJ whole genome shotgun (WGS) entry which is preliminary data.</text>
</comment>
<gene>
    <name evidence="1" type="ORF">ACFFSY_01695</name>
</gene>
<dbReference type="InterPro" id="IPR002481">
    <property type="entry name" value="FUR"/>
</dbReference>
<dbReference type="PANTHER" id="PTHR33202:SF7">
    <property type="entry name" value="FERRIC UPTAKE REGULATION PROTEIN"/>
    <property type="match status" value="1"/>
</dbReference>
<dbReference type="InterPro" id="IPR036388">
    <property type="entry name" value="WH-like_DNA-bd_sf"/>
</dbReference>
<dbReference type="CDD" id="cd07153">
    <property type="entry name" value="Fur_like"/>
    <property type="match status" value="1"/>
</dbReference>
<evidence type="ECO:0000313" key="2">
    <source>
        <dbReference type="Proteomes" id="UP001589747"/>
    </source>
</evidence>
<accession>A0ABV5KHD9</accession>
<protein>
    <submittedName>
        <fullName evidence="1">Fur family transcriptional regulator</fullName>
    </submittedName>
</protein>